<dbReference type="STRING" id="169679.CSACC_40920"/>
<feature type="domain" description="Calcineurin-like phosphoesterase" evidence="1">
    <location>
        <begin position="5"/>
        <end position="197"/>
    </location>
</feature>
<dbReference type="GO" id="GO:0004114">
    <property type="term" value="F:3',5'-cyclic-nucleotide phosphodiesterase activity"/>
    <property type="evidence" value="ECO:0007669"/>
    <property type="project" value="UniProtKB-EC"/>
</dbReference>
<accession>A0A1S8NIX3</accession>
<dbReference type="Pfam" id="PF00149">
    <property type="entry name" value="Metallophos"/>
    <property type="match status" value="1"/>
</dbReference>
<dbReference type="EMBL" id="LZYZ01000001">
    <property type="protein sequence ID" value="OOM16434.1"/>
    <property type="molecule type" value="Genomic_DNA"/>
</dbReference>
<comment type="caution">
    <text evidence="2">The sequence shown here is derived from an EMBL/GenBank/DDBJ whole genome shotgun (WGS) entry which is preliminary data.</text>
</comment>
<dbReference type="InterPro" id="IPR004843">
    <property type="entry name" value="Calcineurin-like_PHP"/>
</dbReference>
<evidence type="ECO:0000313" key="3">
    <source>
        <dbReference type="Proteomes" id="UP000191154"/>
    </source>
</evidence>
<evidence type="ECO:0000259" key="1">
    <source>
        <dbReference type="Pfam" id="PF00149"/>
    </source>
</evidence>
<dbReference type="PANTHER" id="PTHR31302:SF22">
    <property type="entry name" value="PHOSPHOESTERASE"/>
    <property type="match status" value="1"/>
</dbReference>
<dbReference type="Gene3D" id="3.60.21.10">
    <property type="match status" value="1"/>
</dbReference>
<dbReference type="Proteomes" id="UP000191154">
    <property type="component" value="Unassembled WGS sequence"/>
</dbReference>
<dbReference type="PANTHER" id="PTHR31302">
    <property type="entry name" value="TRANSMEMBRANE PROTEIN WITH METALLOPHOSPHOESTERASE DOMAIN-RELATED"/>
    <property type="match status" value="1"/>
</dbReference>
<dbReference type="EC" id="3.1.4.17" evidence="2"/>
<keyword evidence="2" id="KW-0378">Hydrolase</keyword>
<gene>
    <name evidence="2" type="primary">cpdA_1</name>
    <name evidence="2" type="ORF">CLOSAC_07050</name>
</gene>
<dbReference type="AlphaFoldDB" id="A0A1S8NIX3"/>
<evidence type="ECO:0000313" key="2">
    <source>
        <dbReference type="EMBL" id="OOM16434.1"/>
    </source>
</evidence>
<protein>
    <submittedName>
        <fullName evidence="2">3',5'-cyclic adenosine monophosphate phosphodiesterase CpdA</fullName>
        <ecNumber evidence="2">3.1.4.17</ecNumber>
    </submittedName>
</protein>
<dbReference type="InterPro" id="IPR014578">
    <property type="entry name" value="Pesterase_CT488"/>
</dbReference>
<dbReference type="PIRSF" id="PIRSF033094">
    <property type="entry name" value="Pesterase_CT488"/>
    <property type="match status" value="1"/>
</dbReference>
<dbReference type="RefSeq" id="WP_077864146.1">
    <property type="nucleotide sequence ID" value="NZ_LZYZ01000001.1"/>
</dbReference>
<dbReference type="SUPFAM" id="SSF56300">
    <property type="entry name" value="Metallo-dependent phosphatases"/>
    <property type="match status" value="1"/>
</dbReference>
<proteinExistence type="predicted"/>
<sequence length="229" mass="26828">MALYTISDLHLGFNVEKPMDIFGDKWKNHSEKIRENWINKVTDEDMVLIAGDISWSLKEQDSKYDLDWINELPGKKIISKGNHDYWWGSISKLNAMYENTKFLQNNFYVYEDYAICGTRGWMCPGGDKYTTKDEKIYSREQIRLRLSLEAAKKKGFEKIIVMLHYPPTNEKFEESEFTKIIKEYAVEKVIYGHLHGPVLLGNVLNGYLDGIEYILSSADYIDFNPRRIL</sequence>
<dbReference type="InterPro" id="IPR029052">
    <property type="entry name" value="Metallo-depent_PP-like"/>
</dbReference>
<dbReference type="InterPro" id="IPR051158">
    <property type="entry name" value="Metallophosphoesterase_sf"/>
</dbReference>
<name>A0A1S8NIX3_CLOSA</name>
<reference evidence="2 3" key="1">
    <citation type="submission" date="2016-05" db="EMBL/GenBank/DDBJ databases">
        <title>Microbial solvent formation.</title>
        <authorList>
            <person name="Poehlein A."/>
            <person name="Montoya Solano J.D."/>
            <person name="Flitsch S."/>
            <person name="Krabben P."/>
            <person name="Duerre P."/>
            <person name="Daniel R."/>
        </authorList>
    </citation>
    <scope>NUCLEOTIDE SEQUENCE [LARGE SCALE GENOMIC DNA]</scope>
    <source>
        <strain evidence="2 3">L1-8</strain>
    </source>
</reference>
<organism evidence="2 3">
    <name type="scientific">Clostridium saccharobutylicum</name>
    <dbReference type="NCBI Taxonomy" id="169679"/>
    <lineage>
        <taxon>Bacteria</taxon>
        <taxon>Bacillati</taxon>
        <taxon>Bacillota</taxon>
        <taxon>Clostridia</taxon>
        <taxon>Eubacteriales</taxon>
        <taxon>Clostridiaceae</taxon>
        <taxon>Clostridium</taxon>
    </lineage>
</organism>